<gene>
    <name evidence="4" type="ORF">STURON_00757</name>
</gene>
<dbReference type="InterPro" id="IPR003959">
    <property type="entry name" value="ATPase_AAA_core"/>
</dbReference>
<dbReference type="PANTHER" id="PTHR11638:SF18">
    <property type="entry name" value="HEAT SHOCK PROTEIN 104"/>
    <property type="match status" value="1"/>
</dbReference>
<accession>A0A0K1P6T1</accession>
<dbReference type="GO" id="GO:0005524">
    <property type="term" value="F:ATP binding"/>
    <property type="evidence" value="ECO:0007669"/>
    <property type="project" value="UniProtKB-KW"/>
</dbReference>
<evidence type="ECO:0000256" key="1">
    <source>
        <dbReference type="ARBA" id="ARBA00022741"/>
    </source>
</evidence>
<keyword evidence="4" id="KW-0378">Hydrolase</keyword>
<dbReference type="InterPro" id="IPR050130">
    <property type="entry name" value="ClpA_ClpB"/>
</dbReference>
<dbReference type="GO" id="GO:0016887">
    <property type="term" value="F:ATP hydrolysis activity"/>
    <property type="evidence" value="ECO:0007669"/>
    <property type="project" value="InterPro"/>
</dbReference>
<feature type="domain" description="AAA+ ATPase" evidence="3">
    <location>
        <begin position="344"/>
        <end position="501"/>
    </location>
</feature>
<keyword evidence="2" id="KW-0067">ATP-binding</keyword>
<proteinExistence type="predicted"/>
<dbReference type="InterPro" id="IPR003593">
    <property type="entry name" value="AAA+_ATPase"/>
</dbReference>
<evidence type="ECO:0000313" key="4">
    <source>
        <dbReference type="EMBL" id="AKU80003.1"/>
    </source>
</evidence>
<dbReference type="Pfam" id="PF07724">
    <property type="entry name" value="AAA_2"/>
    <property type="match status" value="1"/>
</dbReference>
<dbReference type="RefSeq" id="WP_075048582.1">
    <property type="nucleotide sequence ID" value="NZ_CP012328.1"/>
</dbReference>
<reference evidence="4 5" key="1">
    <citation type="journal article" date="2015" name="Genome Announc.">
        <title>Complete Genome Sequence of Spiroplasma turonicum Strain Tab4cT, a Parasite of a Horse Fly, Haematopota sp. (Diptera: Tabanidae).</title>
        <authorList>
            <person name="Davis R.E."/>
            <person name="Shao J."/>
            <person name="Zhao Y."/>
            <person name="Gasparich G.E."/>
            <person name="Gaynor B.J."/>
            <person name="Donofrio N."/>
        </authorList>
    </citation>
    <scope>NUCLEOTIDE SEQUENCE [LARGE SCALE GENOMIC DNA]</scope>
    <source>
        <strain evidence="4 5">Tab4c</strain>
    </source>
</reference>
<dbReference type="EMBL" id="CP012328">
    <property type="protein sequence ID" value="AKU80003.1"/>
    <property type="molecule type" value="Genomic_DNA"/>
</dbReference>
<dbReference type="InterPro" id="IPR001270">
    <property type="entry name" value="ClpA/B"/>
</dbReference>
<keyword evidence="5" id="KW-1185">Reference proteome</keyword>
<dbReference type="PRINTS" id="PR00300">
    <property type="entry name" value="CLPPROTEASEA"/>
</dbReference>
<dbReference type="OrthoDB" id="9803641at2"/>
<dbReference type="AlphaFoldDB" id="A0A0K1P6T1"/>
<keyword evidence="4" id="KW-0645">Protease</keyword>
<evidence type="ECO:0000259" key="3">
    <source>
        <dbReference type="SMART" id="SM00382"/>
    </source>
</evidence>
<dbReference type="PATRIC" id="fig|216946.3.peg.786"/>
<dbReference type="GO" id="GO:0006508">
    <property type="term" value="P:proteolysis"/>
    <property type="evidence" value="ECO:0007669"/>
    <property type="project" value="UniProtKB-KW"/>
</dbReference>
<evidence type="ECO:0000313" key="5">
    <source>
        <dbReference type="Proteomes" id="UP000067243"/>
    </source>
</evidence>
<dbReference type="SUPFAM" id="SSF52540">
    <property type="entry name" value="P-loop containing nucleoside triphosphate hydrolases"/>
    <property type="match status" value="1"/>
</dbReference>
<dbReference type="Proteomes" id="UP000067243">
    <property type="component" value="Chromosome"/>
</dbReference>
<dbReference type="GO" id="GO:0034605">
    <property type="term" value="P:cellular response to heat"/>
    <property type="evidence" value="ECO:0007669"/>
    <property type="project" value="TreeGrafter"/>
</dbReference>
<dbReference type="GO" id="GO:0008233">
    <property type="term" value="F:peptidase activity"/>
    <property type="evidence" value="ECO:0007669"/>
    <property type="project" value="UniProtKB-KW"/>
</dbReference>
<dbReference type="STRING" id="216946.STURO_v1c07540"/>
<organism evidence="4 5">
    <name type="scientific">Spiroplasma turonicum</name>
    <dbReference type="NCBI Taxonomy" id="216946"/>
    <lineage>
        <taxon>Bacteria</taxon>
        <taxon>Bacillati</taxon>
        <taxon>Mycoplasmatota</taxon>
        <taxon>Mollicutes</taxon>
        <taxon>Entomoplasmatales</taxon>
        <taxon>Spiroplasmataceae</taxon>
        <taxon>Spiroplasma</taxon>
    </lineage>
</organism>
<dbReference type="KEGG" id="stur:STURON_00757"/>
<dbReference type="GO" id="GO:0005737">
    <property type="term" value="C:cytoplasm"/>
    <property type="evidence" value="ECO:0007669"/>
    <property type="project" value="TreeGrafter"/>
</dbReference>
<dbReference type="InterPro" id="IPR027417">
    <property type="entry name" value="P-loop_NTPase"/>
</dbReference>
<dbReference type="PANTHER" id="PTHR11638">
    <property type="entry name" value="ATP-DEPENDENT CLP PROTEASE"/>
    <property type="match status" value="1"/>
</dbReference>
<dbReference type="Gene3D" id="3.40.50.300">
    <property type="entry name" value="P-loop containing nucleotide triphosphate hydrolases"/>
    <property type="match status" value="1"/>
</dbReference>
<protein>
    <submittedName>
        <fullName evidence="4">ATP-dependent Clp protease regulatory subunit</fullName>
    </submittedName>
</protein>
<name>A0A0K1P6T1_9MOLU</name>
<dbReference type="SMART" id="SM00382">
    <property type="entry name" value="AAA"/>
    <property type="match status" value="1"/>
</dbReference>
<dbReference type="CDD" id="cd19499">
    <property type="entry name" value="RecA-like_ClpB_Hsp104-like"/>
    <property type="match status" value="1"/>
</dbReference>
<sequence length="629" mass="73594">MRAYIYDINKSLKNNDFLLINGNVDDFFLINDNDGSFIIIELEDLIKNSVHSFQLLSNKDSEWNLNYSFAKPELFRMYKNSFLNYISKINNKIVNKKCENCIFLVYFDNKLSNDYHIVQILKDLLLNVKNKNQNINLANKVVLITYEDSLLKKKLTDYSINYEVMSIGYPTQNERFIFYKNFYNIFNFKEANNIPYNESLLRFLIKNTSSLNIKSIFKMSKVNKNDLDFKQFIINYIKEIYNIEYFTTEDNLLLKTDFINEKNLNLAKKWDIKPYKSNNKYYTKKQENINDWKNSNIETINSSSVILNKVIKGQKHAIEKIQSSLNVAFYGLKDYFSYPKTKKPRGVLFFVGPTGTGKTELAKQLAKLIFKDNTKFFRFDMSEYNHEHTDLKLIGSPPGYVGSKSGGQLTNVLLNNSSCVLLFDEVEKAHDKILDLFLQILDYGILTSSKNEVVSFENTFIIFTSNIGSKAVNIAQKESTIRESIINSVKKYFIEELKRPELLNRIGINNIIPFNFISSDNVLKEIIISKLDLLNARFIKKYNINIFYDKPFITNLIELLKKEEDLTIVGGRGVVNYLYKKIITPLSEWLLNYYSECINDEQYVDNILLRFVEDNCNIVELNEVIEYEL</sequence>
<keyword evidence="1" id="KW-0547">Nucleotide-binding</keyword>
<evidence type="ECO:0000256" key="2">
    <source>
        <dbReference type="ARBA" id="ARBA00022840"/>
    </source>
</evidence>